<dbReference type="EMBL" id="WJQU01000002">
    <property type="protein sequence ID" value="KAJ6643203.1"/>
    <property type="molecule type" value="Genomic_DNA"/>
</dbReference>
<feature type="domain" description="Gamma-glutamylcyclotransferase AIG2-like" evidence="5">
    <location>
        <begin position="8"/>
        <end position="129"/>
    </location>
</feature>
<name>A0A9Q0N423_9DIPT</name>
<dbReference type="Gene3D" id="3.10.490.10">
    <property type="entry name" value="Gamma-glutamyl cyclotransferase-like"/>
    <property type="match status" value="1"/>
</dbReference>
<dbReference type="CDD" id="cd06661">
    <property type="entry name" value="GGCT_like"/>
    <property type="match status" value="1"/>
</dbReference>
<dbReference type="GO" id="GO:0061929">
    <property type="term" value="F:gamma-glutamylaminecyclotransferase activity"/>
    <property type="evidence" value="ECO:0007669"/>
    <property type="project" value="InterPro"/>
</dbReference>
<evidence type="ECO:0000313" key="6">
    <source>
        <dbReference type="EMBL" id="KAJ6643203.1"/>
    </source>
</evidence>
<comment type="caution">
    <text evidence="6">The sequence shown here is derived from an EMBL/GenBank/DDBJ whole genome shotgun (WGS) entry which is preliminary data.</text>
</comment>
<sequence>MSSSLSKVFVYGTLKKNQPNHYWLTNKNNGAASFLSNGTTKIRYPLVISTRYNIPFLLNKPGIGRNIKGEIYEINDEMLTKLDILEDYPELYDRQIEPIETDSGLVHCWVYLLRNFPTKMLDKSHLEEYTETSELPYLESYDSSSEPHDAFDISKDRL</sequence>
<dbReference type="InterPro" id="IPR009288">
    <property type="entry name" value="AIG2-like_dom"/>
</dbReference>
<dbReference type="InterPro" id="IPR039126">
    <property type="entry name" value="GGACT"/>
</dbReference>
<proteinExistence type="inferred from homology"/>
<accession>A0A9Q0N423</accession>
<dbReference type="Proteomes" id="UP001151699">
    <property type="component" value="Chromosome B"/>
</dbReference>
<dbReference type="InterPro" id="IPR013024">
    <property type="entry name" value="GGCT-like"/>
</dbReference>
<evidence type="ECO:0000259" key="5">
    <source>
        <dbReference type="Pfam" id="PF06094"/>
    </source>
</evidence>
<protein>
    <recommendedName>
        <fullName evidence="3">Gamma-glutamylcyclotransferase family protein</fullName>
    </recommendedName>
</protein>
<evidence type="ECO:0000256" key="1">
    <source>
        <dbReference type="ARBA" id="ARBA00008861"/>
    </source>
</evidence>
<reference evidence="6" key="1">
    <citation type="submission" date="2022-07" db="EMBL/GenBank/DDBJ databases">
        <authorList>
            <person name="Trinca V."/>
            <person name="Uliana J.V.C."/>
            <person name="Torres T.T."/>
            <person name="Ward R.J."/>
            <person name="Monesi N."/>
        </authorList>
    </citation>
    <scope>NUCLEOTIDE SEQUENCE</scope>
    <source>
        <strain evidence="6">HSMRA1968</strain>
        <tissue evidence="6">Whole embryos</tissue>
    </source>
</reference>
<evidence type="ECO:0000256" key="3">
    <source>
        <dbReference type="RuleBase" id="RU367036"/>
    </source>
</evidence>
<dbReference type="InterPro" id="IPR036568">
    <property type="entry name" value="GGCT-like_sf"/>
</dbReference>
<gene>
    <name evidence="6" type="ORF">Bhyg_08160</name>
</gene>
<comment type="similarity">
    <text evidence="1 3">Belongs to the gamma-glutamylcyclotransferase family.</text>
</comment>
<dbReference type="PANTHER" id="PTHR12510:SF4">
    <property type="entry name" value="GAMMA-GLUTAMYLAMINECYCLOTRANSFERASE"/>
    <property type="match status" value="1"/>
</dbReference>
<feature type="region of interest" description="Disordered" evidence="4">
    <location>
        <begin position="137"/>
        <end position="158"/>
    </location>
</feature>
<dbReference type="GO" id="GO:0005829">
    <property type="term" value="C:cytosol"/>
    <property type="evidence" value="ECO:0007669"/>
    <property type="project" value="TreeGrafter"/>
</dbReference>
<feature type="compositionally biased region" description="Basic and acidic residues" evidence="4">
    <location>
        <begin position="145"/>
        <end position="158"/>
    </location>
</feature>
<evidence type="ECO:0000256" key="2">
    <source>
        <dbReference type="PIRSR" id="PIRSR639126-1"/>
    </source>
</evidence>
<evidence type="ECO:0000313" key="7">
    <source>
        <dbReference type="Proteomes" id="UP001151699"/>
    </source>
</evidence>
<evidence type="ECO:0000256" key="4">
    <source>
        <dbReference type="SAM" id="MobiDB-lite"/>
    </source>
</evidence>
<dbReference type="OrthoDB" id="113620at2759"/>
<dbReference type="AlphaFoldDB" id="A0A9Q0N423"/>
<keyword evidence="7" id="KW-1185">Reference proteome</keyword>
<feature type="active site" description="Proton acceptor" evidence="2">
    <location>
        <position position="86"/>
    </location>
</feature>
<dbReference type="Pfam" id="PF06094">
    <property type="entry name" value="GGACT"/>
    <property type="match status" value="1"/>
</dbReference>
<dbReference type="PANTHER" id="PTHR12510">
    <property type="entry name" value="TROPONIN C-AKIN-1 PROTEIN"/>
    <property type="match status" value="1"/>
</dbReference>
<organism evidence="6 7">
    <name type="scientific">Pseudolycoriella hygida</name>
    <dbReference type="NCBI Taxonomy" id="35572"/>
    <lineage>
        <taxon>Eukaryota</taxon>
        <taxon>Metazoa</taxon>
        <taxon>Ecdysozoa</taxon>
        <taxon>Arthropoda</taxon>
        <taxon>Hexapoda</taxon>
        <taxon>Insecta</taxon>
        <taxon>Pterygota</taxon>
        <taxon>Neoptera</taxon>
        <taxon>Endopterygota</taxon>
        <taxon>Diptera</taxon>
        <taxon>Nematocera</taxon>
        <taxon>Sciaroidea</taxon>
        <taxon>Sciaridae</taxon>
        <taxon>Pseudolycoriella</taxon>
    </lineage>
</organism>
<dbReference type="SUPFAM" id="SSF110857">
    <property type="entry name" value="Gamma-glutamyl cyclotransferase-like"/>
    <property type="match status" value="1"/>
</dbReference>